<feature type="transmembrane region" description="Helical" evidence="4">
    <location>
        <begin position="359"/>
        <end position="383"/>
    </location>
</feature>
<dbReference type="Pfam" id="PF07686">
    <property type="entry name" value="V-set"/>
    <property type="match status" value="2"/>
</dbReference>
<dbReference type="InterPro" id="IPR036179">
    <property type="entry name" value="Ig-like_dom_sf"/>
</dbReference>
<dbReference type="CDD" id="cd05716">
    <property type="entry name" value="IgV_pIgR_like"/>
    <property type="match status" value="1"/>
</dbReference>
<dbReference type="GO" id="GO:0005886">
    <property type="term" value="C:plasma membrane"/>
    <property type="evidence" value="ECO:0007669"/>
    <property type="project" value="TreeGrafter"/>
</dbReference>
<evidence type="ECO:0000256" key="2">
    <source>
        <dbReference type="ARBA" id="ARBA00022692"/>
    </source>
</evidence>
<dbReference type="AlphaFoldDB" id="A0A7R5L077"/>
<dbReference type="PROSITE" id="PS50835">
    <property type="entry name" value="IG_LIKE"/>
    <property type="match status" value="1"/>
</dbReference>
<feature type="transmembrane region" description="Helical" evidence="4">
    <location>
        <begin position="151"/>
        <end position="172"/>
    </location>
</feature>
<evidence type="ECO:0000256" key="3">
    <source>
        <dbReference type="ARBA" id="ARBA00023136"/>
    </source>
</evidence>
<name>A0A7R5L077_9PASS</name>
<evidence type="ECO:0000259" key="5">
    <source>
        <dbReference type="PROSITE" id="PS50835"/>
    </source>
</evidence>
<dbReference type="GO" id="GO:0004888">
    <property type="term" value="F:transmembrane signaling receptor activity"/>
    <property type="evidence" value="ECO:0007669"/>
    <property type="project" value="TreeGrafter"/>
</dbReference>
<dbReference type="PANTHER" id="PTHR11860:SF87">
    <property type="entry name" value="CMRF35-LIKE MOLECULE 8"/>
    <property type="match status" value="1"/>
</dbReference>
<evidence type="ECO:0000313" key="7">
    <source>
        <dbReference type="RefSeq" id="XP_039246225.1"/>
    </source>
</evidence>
<dbReference type="InterPro" id="IPR003599">
    <property type="entry name" value="Ig_sub"/>
</dbReference>
<dbReference type="InterPro" id="IPR007110">
    <property type="entry name" value="Ig-like_dom"/>
</dbReference>
<keyword evidence="6" id="KW-1185">Reference proteome</keyword>
<keyword evidence="2 4" id="KW-0812">Transmembrane</keyword>
<evidence type="ECO:0000256" key="4">
    <source>
        <dbReference type="SAM" id="Phobius"/>
    </source>
</evidence>
<feature type="domain" description="Ig-like" evidence="5">
    <location>
        <begin position="3"/>
        <end position="120"/>
    </location>
</feature>
<dbReference type="InterPro" id="IPR013783">
    <property type="entry name" value="Ig-like_fold"/>
</dbReference>
<proteinExistence type="predicted"/>
<accession>A0A7R5L077</accession>
<comment type="subcellular location">
    <subcellularLocation>
        <location evidence="1">Membrane</location>
    </subcellularLocation>
</comment>
<dbReference type="RefSeq" id="XP_039246225.1">
    <property type="nucleotide sequence ID" value="XM_039390291.1"/>
</dbReference>
<dbReference type="PANTHER" id="PTHR11860">
    <property type="entry name" value="POLYMERIC-IMMUNOGLOBULIN RECEPTOR"/>
    <property type="match status" value="1"/>
</dbReference>
<gene>
    <name evidence="7" type="primary">LOC114003025</name>
</gene>
<reference evidence="7" key="1">
    <citation type="submission" date="2025-08" db="UniProtKB">
        <authorList>
            <consortium name="RefSeq"/>
        </authorList>
    </citation>
    <scope>IDENTIFICATION</scope>
    <source>
        <tissue evidence="7">Muscle</tissue>
    </source>
</reference>
<dbReference type="InterPro" id="IPR050671">
    <property type="entry name" value="CD300_family_receptors"/>
</dbReference>
<protein>
    <submittedName>
        <fullName evidence="7">Uncharacterized protein LOC114003025</fullName>
    </submittedName>
</protein>
<dbReference type="InParanoid" id="A0A7R5L077"/>
<dbReference type="SMART" id="SM00409">
    <property type="entry name" value="IG"/>
    <property type="match status" value="2"/>
</dbReference>
<organism evidence="6 7">
    <name type="scientific">Pipra filicauda</name>
    <name type="common">Wire-tailed manakin</name>
    <dbReference type="NCBI Taxonomy" id="649802"/>
    <lineage>
        <taxon>Eukaryota</taxon>
        <taxon>Metazoa</taxon>
        <taxon>Chordata</taxon>
        <taxon>Craniata</taxon>
        <taxon>Vertebrata</taxon>
        <taxon>Euteleostomi</taxon>
        <taxon>Archelosauria</taxon>
        <taxon>Archosauria</taxon>
        <taxon>Dinosauria</taxon>
        <taxon>Saurischia</taxon>
        <taxon>Theropoda</taxon>
        <taxon>Coelurosauria</taxon>
        <taxon>Aves</taxon>
        <taxon>Neognathae</taxon>
        <taxon>Neoaves</taxon>
        <taxon>Telluraves</taxon>
        <taxon>Australaves</taxon>
        <taxon>Passeriformes</taxon>
        <taxon>Pipridae</taxon>
        <taxon>Pipra</taxon>
    </lineage>
</organism>
<dbReference type="Proteomes" id="UP000504627">
    <property type="component" value="Unplaced"/>
</dbReference>
<dbReference type="InterPro" id="IPR013106">
    <property type="entry name" value="Ig_V-set"/>
</dbReference>
<evidence type="ECO:0000256" key="1">
    <source>
        <dbReference type="ARBA" id="ARBA00004370"/>
    </source>
</evidence>
<keyword evidence="3 4" id="KW-0472">Membrane</keyword>
<dbReference type="Gene3D" id="2.60.40.10">
    <property type="entry name" value="Immunoglobulins"/>
    <property type="match status" value="2"/>
</dbReference>
<dbReference type="GeneID" id="114003025"/>
<sequence>MGPGEGEETSVWAVKGPKQVTADQGSLLAVSCSYEPGYELNSKYWCRQSFLWFCCTDIIQTSGSEVMVTQGRVSIRDNHTAHSFTVTQSGVTLGDAGRYSCGVKRKLWFSTSHTTRVMVSAAASTTTEGSDVGSSGRGEPPVLYQLSVTHLLLLLSLKFLIALALVCGAAWMRSRRCGVVGWHRTVQGFVGESLSVTYKYRPGQEMNPKFWCNPGTFYTCAKDIIITSESQPVVRKGRFSIRDNRTHLVFTVTVEDLTEEDAGIYLCGVRTGRLQFDRGDEVEVIVLPGQSLHNSTPATVTTALGGRGQTTGGGVTLSEGRWRGTKCPPGTRCIRRSFTPATPTLQPDAPQGTRGSFRYFPVLAGLQLLALLAMSAAVLWVSLRG</sequence>
<dbReference type="SUPFAM" id="SSF48726">
    <property type="entry name" value="Immunoglobulin"/>
    <property type="match status" value="2"/>
</dbReference>
<keyword evidence="4" id="KW-1133">Transmembrane helix</keyword>
<dbReference type="FunCoup" id="A0A7R5L077">
    <property type="interactions" value="2"/>
</dbReference>
<evidence type="ECO:0000313" key="6">
    <source>
        <dbReference type="Proteomes" id="UP000504627"/>
    </source>
</evidence>